<comment type="caution">
    <text evidence="2">The sequence shown here is derived from an EMBL/GenBank/DDBJ whole genome shotgun (WGS) entry which is preliminary data.</text>
</comment>
<feature type="transmembrane region" description="Helical" evidence="1">
    <location>
        <begin position="47"/>
        <end position="73"/>
    </location>
</feature>
<evidence type="ECO:0000313" key="2">
    <source>
        <dbReference type="EMBL" id="ESE40361.1"/>
    </source>
</evidence>
<dbReference type="EMBL" id="AXZL01000072">
    <property type="protein sequence ID" value="ESE40361.1"/>
    <property type="molecule type" value="Genomic_DNA"/>
</dbReference>
<dbReference type="Pfam" id="PF06796">
    <property type="entry name" value="NapE"/>
    <property type="match status" value="1"/>
</dbReference>
<sequence length="84" mass="9113">MIISWIKDVIEIPINPALVRAIHHRNEPLGGRMSANSAAEKSLELKIFIFLTVFLAPLLSVLLVSGLGFAIWFSQIFTGPPGAG</sequence>
<name>A0ABN0PK07_9GAMM</name>
<protein>
    <submittedName>
        <fullName evidence="2">Periplasmic nitrate reductase</fullName>
    </submittedName>
</protein>
<keyword evidence="1" id="KW-1133">Transmembrane helix</keyword>
<reference evidence="2 3" key="1">
    <citation type="journal article" date="2013" name="Genome Announc.">
        <title>Draft Genome Sequence of Shewanella decolorationis S12, a Dye-Degrading Bacterium Isolated from a Wastewater Treatment Plant.</title>
        <authorList>
            <person name="Xu M."/>
            <person name="Fang Y."/>
            <person name="Liu J."/>
            <person name="Chen X."/>
            <person name="Sun G."/>
            <person name="Guo J."/>
            <person name="Hua Z."/>
            <person name="Tu Q."/>
            <person name="Wu L."/>
            <person name="Zhou J."/>
            <person name="Liu X."/>
        </authorList>
    </citation>
    <scope>NUCLEOTIDE SEQUENCE [LARGE SCALE GENOMIC DNA]</scope>
    <source>
        <strain evidence="2 3">S12</strain>
    </source>
</reference>
<evidence type="ECO:0000313" key="3">
    <source>
        <dbReference type="Proteomes" id="UP000017548"/>
    </source>
</evidence>
<evidence type="ECO:0000256" key="1">
    <source>
        <dbReference type="SAM" id="Phobius"/>
    </source>
</evidence>
<keyword evidence="1" id="KW-0472">Membrane</keyword>
<accession>A0ABN0PK07</accession>
<organism evidence="2 3">
    <name type="scientific">Shewanella decolorationis S12</name>
    <dbReference type="NCBI Taxonomy" id="1353536"/>
    <lineage>
        <taxon>Bacteria</taxon>
        <taxon>Pseudomonadati</taxon>
        <taxon>Pseudomonadota</taxon>
        <taxon>Gammaproteobacteria</taxon>
        <taxon>Alteromonadales</taxon>
        <taxon>Shewanellaceae</taxon>
        <taxon>Shewanella</taxon>
    </lineage>
</organism>
<gene>
    <name evidence="2" type="primary">napE-2</name>
    <name evidence="2" type="ORF">SHD_3113</name>
</gene>
<keyword evidence="1" id="KW-0812">Transmembrane</keyword>
<proteinExistence type="predicted"/>
<dbReference type="Proteomes" id="UP000017548">
    <property type="component" value="Unassembled WGS sequence"/>
</dbReference>
<dbReference type="InterPro" id="IPR010649">
    <property type="entry name" value="NapE_TorE"/>
</dbReference>
<keyword evidence="3" id="KW-1185">Reference proteome</keyword>